<gene>
    <name evidence="1" type="ORF">V8J38_11430</name>
</gene>
<reference evidence="1 2" key="1">
    <citation type="submission" date="2024-02" db="EMBL/GenBank/DDBJ databases">
        <title>Distribution and functional of Brevundimonas-related endobacteria within Verticillium dahliae.</title>
        <authorList>
            <person name="Zeng H."/>
        </authorList>
    </citation>
    <scope>NUCLEOTIDE SEQUENCE [LARGE SCALE GENOMIC DNA]</scope>
    <source>
        <strain evidence="1 2">TRM 44200</strain>
    </source>
</reference>
<sequence>MGEIKYGFVSMWHGKGGQHTNGPDYGIVTAEHELAGVKVEIQTCTRVPPHKARLLAHTLVEMAVEEMRQ</sequence>
<accession>A0ABZ2I8A4</accession>
<proteinExistence type="predicted"/>
<organism evidence="1 2">
    <name type="scientific">Brevundimonas olei</name>
    <dbReference type="NCBI Taxonomy" id="657642"/>
    <lineage>
        <taxon>Bacteria</taxon>
        <taxon>Pseudomonadati</taxon>
        <taxon>Pseudomonadota</taxon>
        <taxon>Alphaproteobacteria</taxon>
        <taxon>Caulobacterales</taxon>
        <taxon>Caulobacteraceae</taxon>
        <taxon>Brevundimonas</taxon>
    </lineage>
</organism>
<dbReference type="EMBL" id="CP146369">
    <property type="protein sequence ID" value="WWT53866.1"/>
    <property type="molecule type" value="Genomic_DNA"/>
</dbReference>
<keyword evidence="2" id="KW-1185">Reference proteome</keyword>
<dbReference type="RefSeq" id="WP_338575810.1">
    <property type="nucleotide sequence ID" value="NZ_CP146369.1"/>
</dbReference>
<evidence type="ECO:0000313" key="2">
    <source>
        <dbReference type="Proteomes" id="UP001363460"/>
    </source>
</evidence>
<protein>
    <submittedName>
        <fullName evidence="1">Uncharacterized protein</fullName>
    </submittedName>
</protein>
<dbReference type="Proteomes" id="UP001363460">
    <property type="component" value="Chromosome"/>
</dbReference>
<name>A0ABZ2I8A4_9CAUL</name>
<evidence type="ECO:0000313" key="1">
    <source>
        <dbReference type="EMBL" id="WWT53866.1"/>
    </source>
</evidence>